<dbReference type="GeneID" id="92744748"/>
<dbReference type="Proteomes" id="UP000268529">
    <property type="component" value="Chromosome"/>
</dbReference>
<accession>A0AAX3FMY6</accession>
<dbReference type="RefSeq" id="WP_039196656.1">
    <property type="nucleotide sequence ID" value="NZ_LR134310.1"/>
</dbReference>
<organism evidence="1 2">
    <name type="scientific">Actinobacillus equuli</name>
    <dbReference type="NCBI Taxonomy" id="718"/>
    <lineage>
        <taxon>Bacteria</taxon>
        <taxon>Pseudomonadati</taxon>
        <taxon>Pseudomonadota</taxon>
        <taxon>Gammaproteobacteria</taxon>
        <taxon>Pasteurellales</taxon>
        <taxon>Pasteurellaceae</taxon>
        <taxon>Actinobacillus</taxon>
    </lineage>
</organism>
<proteinExistence type="predicted"/>
<dbReference type="AlphaFoldDB" id="A0AAX3FMY6"/>
<evidence type="ECO:0000313" key="1">
    <source>
        <dbReference type="EMBL" id="VEE93005.1"/>
    </source>
</evidence>
<dbReference type="EMBL" id="LR134310">
    <property type="protein sequence ID" value="VEE93005.1"/>
    <property type="molecule type" value="Genomic_DNA"/>
</dbReference>
<evidence type="ECO:0000313" key="2">
    <source>
        <dbReference type="Proteomes" id="UP000268529"/>
    </source>
</evidence>
<gene>
    <name evidence="1" type="ORF">NCTC8529_02149</name>
</gene>
<reference evidence="1 2" key="1">
    <citation type="submission" date="2018-12" db="EMBL/GenBank/DDBJ databases">
        <authorList>
            <consortium name="Pathogen Informatics"/>
        </authorList>
    </citation>
    <scope>NUCLEOTIDE SEQUENCE [LARGE SCALE GENOMIC DNA]</scope>
    <source>
        <strain evidence="1 2">NCTC8529</strain>
    </source>
</reference>
<name>A0AAX3FMY6_ACTEU</name>
<protein>
    <submittedName>
        <fullName evidence="1">Uncharacterized protein</fullName>
    </submittedName>
</protein>
<sequence>MNKCPKCGGVVTERKSRSKGAKDRYRCHGVKVRKVEHNEHCVIVSEWFEHPCGLFGIKKDIEVKDETL</sequence>